<gene>
    <name evidence="2" type="ORF">NIES2119_19625</name>
</gene>
<dbReference type="InterPro" id="IPR046641">
    <property type="entry name" value="DUF6753"/>
</dbReference>
<reference evidence="2 3" key="1">
    <citation type="submission" date="2016-11" db="EMBL/GenBank/DDBJ databases">
        <title>Draft Genome Sequences of Nine Cyanobacterial Strains from Diverse Habitats.</title>
        <authorList>
            <person name="Zhu T."/>
            <person name="Hou S."/>
            <person name="Lu X."/>
            <person name="Hess W.R."/>
        </authorList>
    </citation>
    <scope>NUCLEOTIDE SEQUENCE [LARGE SCALE GENOMIC DNA]</scope>
    <source>
        <strain evidence="2 3">IAM M-71</strain>
    </source>
</reference>
<comment type="caution">
    <text evidence="2">The sequence shown here is derived from an EMBL/GenBank/DDBJ whole genome shotgun (WGS) entry which is preliminary data.</text>
</comment>
<evidence type="ECO:0000313" key="3">
    <source>
        <dbReference type="Proteomes" id="UP000185860"/>
    </source>
</evidence>
<proteinExistence type="predicted"/>
<dbReference type="RefSeq" id="WP_073595196.1">
    <property type="nucleotide sequence ID" value="NZ_MRCE01000020.1"/>
</dbReference>
<keyword evidence="1" id="KW-1133">Transmembrane helix</keyword>
<dbReference type="Proteomes" id="UP000185860">
    <property type="component" value="Unassembled WGS sequence"/>
</dbReference>
<protein>
    <submittedName>
        <fullName evidence="2">Uncharacterized protein</fullName>
    </submittedName>
</protein>
<dbReference type="EMBL" id="MRCE01000020">
    <property type="protein sequence ID" value="OKH35709.1"/>
    <property type="molecule type" value="Genomic_DNA"/>
</dbReference>
<dbReference type="OrthoDB" id="462431at2"/>
<keyword evidence="1" id="KW-0812">Transmembrane</keyword>
<name>A0A1U7IFI5_9CYAN</name>
<keyword evidence="1" id="KW-0472">Membrane</keyword>
<dbReference type="Pfam" id="PF20538">
    <property type="entry name" value="DUF6753"/>
    <property type="match status" value="1"/>
</dbReference>
<feature type="transmembrane region" description="Helical" evidence="1">
    <location>
        <begin position="121"/>
        <end position="147"/>
    </location>
</feature>
<dbReference type="AlphaFoldDB" id="A0A1U7IFI5"/>
<accession>A0A1U7IFI5</accession>
<organism evidence="2 3">
    <name type="scientific">[Phormidium ambiguum] IAM M-71</name>
    <dbReference type="NCBI Taxonomy" id="454136"/>
    <lineage>
        <taxon>Bacteria</taxon>
        <taxon>Bacillati</taxon>
        <taxon>Cyanobacteriota</taxon>
        <taxon>Cyanophyceae</taxon>
        <taxon>Oscillatoriophycideae</taxon>
        <taxon>Aerosakkonematales</taxon>
        <taxon>Aerosakkonemataceae</taxon>
        <taxon>Floridanema</taxon>
    </lineage>
</organism>
<evidence type="ECO:0000313" key="2">
    <source>
        <dbReference type="EMBL" id="OKH35709.1"/>
    </source>
</evidence>
<evidence type="ECO:0000256" key="1">
    <source>
        <dbReference type="SAM" id="Phobius"/>
    </source>
</evidence>
<sequence>MTQSVIKPEDFPLLKRLLKDKSEDFQQKVWDYVALTDLQPDDPGIIFPILLGQLQLLLSETPDTLERMFKDGSAELKQSLELSERVLIARQKKAIADAALAVIREARSEAKKKEHLQPWSTIALASGCLAGILGLGFFLGTTISPFLQGGYVENMRITADRAATLKWAESNEGKKAREVFSLNAQYLNSCEKDVQRLGLTLTFNGVEKKSGFCLLWIKNPN</sequence>